<evidence type="ECO:0000313" key="2">
    <source>
        <dbReference type="EMBL" id="OZC05027.1"/>
    </source>
</evidence>
<dbReference type="EMBL" id="KZ271547">
    <property type="protein sequence ID" value="OZC05027.1"/>
    <property type="molecule type" value="Genomic_DNA"/>
</dbReference>
<name>A0A238BHR3_9BILA</name>
<gene>
    <name evidence="2" type="ORF">X798_08020</name>
</gene>
<evidence type="ECO:0000256" key="1">
    <source>
        <dbReference type="SAM" id="Phobius"/>
    </source>
</evidence>
<protein>
    <submittedName>
        <fullName evidence="2">Uncharacterized protein</fullName>
    </submittedName>
</protein>
<keyword evidence="1" id="KW-0472">Membrane</keyword>
<reference evidence="2 3" key="1">
    <citation type="submission" date="2015-12" db="EMBL/GenBank/DDBJ databases">
        <title>Draft genome of the nematode, Onchocerca flexuosa.</title>
        <authorList>
            <person name="Mitreva M."/>
        </authorList>
    </citation>
    <scope>NUCLEOTIDE SEQUENCE [LARGE SCALE GENOMIC DNA]</scope>
    <source>
        <strain evidence="2">Red Deer</strain>
    </source>
</reference>
<accession>A0A238BHR3</accession>
<proteinExistence type="predicted"/>
<organism evidence="2 3">
    <name type="scientific">Onchocerca flexuosa</name>
    <dbReference type="NCBI Taxonomy" id="387005"/>
    <lineage>
        <taxon>Eukaryota</taxon>
        <taxon>Metazoa</taxon>
        <taxon>Ecdysozoa</taxon>
        <taxon>Nematoda</taxon>
        <taxon>Chromadorea</taxon>
        <taxon>Rhabditida</taxon>
        <taxon>Spirurina</taxon>
        <taxon>Spiruromorpha</taxon>
        <taxon>Filarioidea</taxon>
        <taxon>Onchocercidae</taxon>
        <taxon>Onchocerca</taxon>
    </lineage>
</organism>
<dbReference type="AlphaFoldDB" id="A0A238BHR3"/>
<evidence type="ECO:0000313" key="3">
    <source>
        <dbReference type="Proteomes" id="UP000242913"/>
    </source>
</evidence>
<feature type="transmembrane region" description="Helical" evidence="1">
    <location>
        <begin position="56"/>
        <end position="76"/>
    </location>
</feature>
<sequence length="78" mass="8888">MQIIYPISLMFTLSNLQQYEYFITNGKTNGNVKDGDEQRLLLFRPTSGDMCPNREFLTLFVLVVIFVSGVVTFSIISC</sequence>
<keyword evidence="1" id="KW-0812">Transmembrane</keyword>
<keyword evidence="3" id="KW-1185">Reference proteome</keyword>
<dbReference type="Proteomes" id="UP000242913">
    <property type="component" value="Unassembled WGS sequence"/>
</dbReference>
<keyword evidence="1" id="KW-1133">Transmembrane helix</keyword>